<gene>
    <name evidence="1" type="ORF">I3842_Q055000</name>
</gene>
<name>A0A921ZYQ0_CARIL</name>
<evidence type="ECO:0000313" key="2">
    <source>
        <dbReference type="Proteomes" id="UP000811246"/>
    </source>
</evidence>
<comment type="caution">
    <text evidence="1">The sequence shown here is derived from an EMBL/GenBank/DDBJ whole genome shotgun (WGS) entry which is preliminary data.</text>
</comment>
<organism evidence="1 2">
    <name type="scientific">Carya illinoinensis</name>
    <name type="common">Pecan</name>
    <dbReference type="NCBI Taxonomy" id="32201"/>
    <lineage>
        <taxon>Eukaryota</taxon>
        <taxon>Viridiplantae</taxon>
        <taxon>Streptophyta</taxon>
        <taxon>Embryophyta</taxon>
        <taxon>Tracheophyta</taxon>
        <taxon>Spermatophyta</taxon>
        <taxon>Magnoliopsida</taxon>
        <taxon>eudicotyledons</taxon>
        <taxon>Gunneridae</taxon>
        <taxon>Pentapetalae</taxon>
        <taxon>rosids</taxon>
        <taxon>fabids</taxon>
        <taxon>Fagales</taxon>
        <taxon>Juglandaceae</taxon>
        <taxon>Carya</taxon>
    </lineage>
</organism>
<dbReference type="Proteomes" id="UP000811246">
    <property type="component" value="Unassembled WGS sequence"/>
</dbReference>
<reference evidence="1" key="1">
    <citation type="submission" date="2021-01" db="EMBL/GenBank/DDBJ databases">
        <authorList>
            <person name="Lovell J.T."/>
            <person name="Bentley N."/>
            <person name="Bhattarai G."/>
            <person name="Jenkins J.W."/>
            <person name="Sreedasyam A."/>
            <person name="Alarcon Y."/>
            <person name="Bock C."/>
            <person name="Boston L."/>
            <person name="Carlson J."/>
            <person name="Cervantes K."/>
            <person name="Clermont K."/>
            <person name="Krom N."/>
            <person name="Kubenka K."/>
            <person name="Mamidi S."/>
            <person name="Mattison C."/>
            <person name="Monteros M."/>
            <person name="Pisani C."/>
            <person name="Plott C."/>
            <person name="Rajasekar S."/>
            <person name="Rhein H.S."/>
            <person name="Rohla C."/>
            <person name="Song M."/>
            <person name="Hilaire R.S."/>
            <person name="Shu S."/>
            <person name="Wells L."/>
            <person name="Wang X."/>
            <person name="Webber J."/>
            <person name="Heerema R.J."/>
            <person name="Klein P."/>
            <person name="Conner P."/>
            <person name="Grauke L."/>
            <person name="Grimwood J."/>
            <person name="Schmutz J."/>
            <person name="Randall J.J."/>
        </authorList>
    </citation>
    <scope>NUCLEOTIDE SEQUENCE</scope>
    <source>
        <tissue evidence="1">Leaf</tissue>
    </source>
</reference>
<proteinExistence type="predicted"/>
<dbReference type="EMBL" id="MU228893">
    <property type="protein sequence ID" value="KAG6620662.1"/>
    <property type="molecule type" value="Genomic_DNA"/>
</dbReference>
<accession>A0A921ZYQ0</accession>
<sequence length="109" mass="11595">MKQCCPTHAATLTRVLHASAGCCDAKAQCSPVVHSELQWCCSRLDAASTDFAARTDHVFHTATRYNVPSTVAWAHHLGAAPPMALRTPTGPSPLGASCSSRIQHAARRC</sequence>
<dbReference type="AlphaFoldDB" id="A0A921ZYQ0"/>
<protein>
    <submittedName>
        <fullName evidence="1">Uncharacterized protein</fullName>
    </submittedName>
</protein>
<evidence type="ECO:0000313" key="1">
    <source>
        <dbReference type="EMBL" id="KAG6620662.1"/>
    </source>
</evidence>